<keyword evidence="4" id="KW-0378">Hydrolase</keyword>
<name>A0A4Y1ZQK4_ARAVE</name>
<dbReference type="Gene3D" id="3.30.70.270">
    <property type="match status" value="1"/>
</dbReference>
<keyword evidence="9" id="KW-1185">Reference proteome</keyword>
<dbReference type="OrthoDB" id="425619at2759"/>
<evidence type="ECO:0000256" key="2">
    <source>
        <dbReference type="ARBA" id="ARBA00022695"/>
    </source>
</evidence>
<dbReference type="PANTHER" id="PTHR37984">
    <property type="entry name" value="PROTEIN CBG26694"/>
    <property type="match status" value="1"/>
</dbReference>
<comment type="caution">
    <text evidence="8">The sequence shown here is derived from an EMBL/GenBank/DDBJ whole genome shotgun (WGS) entry which is preliminary data.</text>
</comment>
<protein>
    <recommendedName>
        <fullName evidence="1">RNA-directed DNA polymerase</fullName>
        <ecNumber evidence="1">2.7.7.49</ecNumber>
    </recommendedName>
</protein>
<dbReference type="AlphaFoldDB" id="A0A4Y1ZQK4"/>
<dbReference type="GO" id="GO:0004519">
    <property type="term" value="F:endonuclease activity"/>
    <property type="evidence" value="ECO:0007669"/>
    <property type="project" value="UniProtKB-KW"/>
</dbReference>
<dbReference type="EC" id="2.7.7.49" evidence="1"/>
<keyword evidence="2" id="KW-0808">Transferase</keyword>
<dbReference type="PANTHER" id="PTHR37984:SF5">
    <property type="entry name" value="PROTEIN NYNRIN-LIKE"/>
    <property type="match status" value="1"/>
</dbReference>
<dbReference type="Proteomes" id="UP000499080">
    <property type="component" value="Unassembled WGS sequence"/>
</dbReference>
<feature type="domain" description="Reverse transcriptase/retrotransposon-derived protein RNase H-like" evidence="7">
    <location>
        <begin position="56"/>
        <end position="154"/>
    </location>
</feature>
<evidence type="ECO:0000256" key="5">
    <source>
        <dbReference type="ARBA" id="ARBA00022918"/>
    </source>
</evidence>
<dbReference type="GO" id="GO:0003964">
    <property type="term" value="F:RNA-directed DNA polymerase activity"/>
    <property type="evidence" value="ECO:0007669"/>
    <property type="project" value="UniProtKB-KW"/>
</dbReference>
<reference evidence="8 9" key="1">
    <citation type="journal article" date="2019" name="Sci. Rep.">
        <title>Orb-weaving spider Araneus ventricosus genome elucidates the spidroin gene catalogue.</title>
        <authorList>
            <person name="Kono N."/>
            <person name="Nakamura H."/>
            <person name="Ohtoshi R."/>
            <person name="Moran D.A.P."/>
            <person name="Shinohara A."/>
            <person name="Yoshida Y."/>
            <person name="Fujiwara M."/>
            <person name="Mori M."/>
            <person name="Tomita M."/>
            <person name="Arakawa K."/>
        </authorList>
    </citation>
    <scope>NUCLEOTIDE SEQUENCE [LARGE SCALE GENOMIC DNA]</scope>
</reference>
<organism evidence="8 9">
    <name type="scientific">Araneus ventricosus</name>
    <name type="common">Orbweaver spider</name>
    <name type="synonym">Epeira ventricosa</name>
    <dbReference type="NCBI Taxonomy" id="182803"/>
    <lineage>
        <taxon>Eukaryota</taxon>
        <taxon>Metazoa</taxon>
        <taxon>Ecdysozoa</taxon>
        <taxon>Arthropoda</taxon>
        <taxon>Chelicerata</taxon>
        <taxon>Arachnida</taxon>
        <taxon>Araneae</taxon>
        <taxon>Araneomorphae</taxon>
        <taxon>Entelegynae</taxon>
        <taxon>Araneoidea</taxon>
        <taxon>Araneidae</taxon>
        <taxon>Araneus</taxon>
    </lineage>
</organism>
<proteinExistence type="predicted"/>
<gene>
    <name evidence="8" type="primary">pol_1151</name>
    <name evidence="8" type="ORF">AVEN_172916_1</name>
</gene>
<dbReference type="FunFam" id="3.30.70.270:FF:000020">
    <property type="entry name" value="Transposon Tf2-6 polyprotein-like Protein"/>
    <property type="match status" value="1"/>
</dbReference>
<dbReference type="FunFam" id="3.10.20.370:FF:000001">
    <property type="entry name" value="Retrovirus-related Pol polyprotein from transposon 17.6-like protein"/>
    <property type="match status" value="1"/>
</dbReference>
<dbReference type="SUPFAM" id="SSF56672">
    <property type="entry name" value="DNA/RNA polymerases"/>
    <property type="match status" value="1"/>
</dbReference>
<dbReference type="InterPro" id="IPR043502">
    <property type="entry name" value="DNA/RNA_pol_sf"/>
</dbReference>
<evidence type="ECO:0000256" key="6">
    <source>
        <dbReference type="ARBA" id="ARBA00023268"/>
    </source>
</evidence>
<dbReference type="Pfam" id="PF17919">
    <property type="entry name" value="RT_RNaseH_2"/>
    <property type="match status" value="1"/>
</dbReference>
<dbReference type="InterPro" id="IPR043128">
    <property type="entry name" value="Rev_trsase/Diguanyl_cyclase"/>
</dbReference>
<keyword evidence="6" id="KW-0511">Multifunctional enzyme</keyword>
<evidence type="ECO:0000313" key="9">
    <source>
        <dbReference type="Proteomes" id="UP000499080"/>
    </source>
</evidence>
<keyword evidence="4" id="KW-0255">Endonuclease</keyword>
<dbReference type="InterPro" id="IPR050951">
    <property type="entry name" value="Retrovirus_Pol_polyprotein"/>
</dbReference>
<evidence type="ECO:0000313" key="8">
    <source>
        <dbReference type="EMBL" id="GBL62105.1"/>
    </source>
</evidence>
<keyword evidence="3" id="KW-0540">Nuclease</keyword>
<keyword evidence="2" id="KW-0548">Nucleotidyltransferase</keyword>
<evidence type="ECO:0000256" key="4">
    <source>
        <dbReference type="ARBA" id="ARBA00022759"/>
    </source>
</evidence>
<feature type="non-terminal residue" evidence="8">
    <location>
        <position position="1"/>
    </location>
</feature>
<dbReference type="EMBL" id="BGPR01076684">
    <property type="protein sequence ID" value="GBL62105.1"/>
    <property type="molecule type" value="Genomic_DNA"/>
</dbReference>
<dbReference type="CDD" id="cd09274">
    <property type="entry name" value="RNase_HI_RT_Ty3"/>
    <property type="match status" value="1"/>
</dbReference>
<dbReference type="InterPro" id="IPR041577">
    <property type="entry name" value="RT_RNaseH_2"/>
</dbReference>
<evidence type="ECO:0000259" key="7">
    <source>
        <dbReference type="Pfam" id="PF17919"/>
    </source>
</evidence>
<evidence type="ECO:0000256" key="3">
    <source>
        <dbReference type="ARBA" id="ARBA00022722"/>
    </source>
</evidence>
<sequence length="158" mass="17907">DPDKVSAVQKIPPSRTVKQVQSFLQTCFWCRKFIPNFSEISHCLSNLTKKKTIWTWTESEQNAFTTLKNCLVSPPILSQVDFTKPFVLRPDAGNYALGAILLQGPDMEEHPIEYASRLLNSAERNYSTTDREGLVVVWALNKFRGYIEGSKITVASDH</sequence>
<dbReference type="Gene3D" id="3.10.20.370">
    <property type="match status" value="1"/>
</dbReference>
<evidence type="ECO:0000256" key="1">
    <source>
        <dbReference type="ARBA" id="ARBA00012493"/>
    </source>
</evidence>
<keyword evidence="5" id="KW-0695">RNA-directed DNA polymerase</keyword>
<accession>A0A4Y1ZQK4</accession>